<name>A0A8J3EUC7_9BACI</name>
<dbReference type="EMBL" id="BMHB01000001">
    <property type="protein sequence ID" value="GGI11598.1"/>
    <property type="molecule type" value="Genomic_DNA"/>
</dbReference>
<proteinExistence type="predicted"/>
<sequence>MTEKSKVALAEKILSKHKELEELKIGLYGTEIKYKGSYTIVDRIEGLDVRLYVQEEDGGLSNYIKIPLQDLLPYLN</sequence>
<evidence type="ECO:0000313" key="1">
    <source>
        <dbReference type="EMBL" id="GGI11598.1"/>
    </source>
</evidence>
<gene>
    <name evidence="1" type="ORF">GCM10007380_08640</name>
</gene>
<dbReference type="OrthoDB" id="2883214at2"/>
<dbReference type="AlphaFoldDB" id="A0A8J3EUC7"/>
<organism evidence="1 2">
    <name type="scientific">Gottfriedia solisilvae</name>
    <dbReference type="NCBI Taxonomy" id="1516104"/>
    <lineage>
        <taxon>Bacteria</taxon>
        <taxon>Bacillati</taxon>
        <taxon>Bacillota</taxon>
        <taxon>Bacilli</taxon>
        <taxon>Bacillales</taxon>
        <taxon>Bacillaceae</taxon>
        <taxon>Gottfriedia</taxon>
    </lineage>
</organism>
<reference evidence="2" key="1">
    <citation type="journal article" date="2019" name="Int. J. Syst. Evol. Microbiol.">
        <title>The Global Catalogue of Microorganisms (GCM) 10K type strain sequencing project: providing services to taxonomists for standard genome sequencing and annotation.</title>
        <authorList>
            <consortium name="The Broad Institute Genomics Platform"/>
            <consortium name="The Broad Institute Genome Sequencing Center for Infectious Disease"/>
            <person name="Wu L."/>
            <person name="Ma J."/>
        </authorList>
    </citation>
    <scope>NUCLEOTIDE SEQUENCE [LARGE SCALE GENOMIC DNA]</scope>
    <source>
        <strain evidence="2">CGMCC 1.14993</strain>
    </source>
</reference>
<dbReference type="Proteomes" id="UP000626244">
    <property type="component" value="Unassembled WGS sequence"/>
</dbReference>
<keyword evidence="2" id="KW-1185">Reference proteome</keyword>
<dbReference type="RefSeq" id="WP_087999106.1">
    <property type="nucleotide sequence ID" value="NZ_BMHB01000001.1"/>
</dbReference>
<accession>A0A8J3EUC7</accession>
<comment type="caution">
    <text evidence="1">The sequence shown here is derived from an EMBL/GenBank/DDBJ whole genome shotgun (WGS) entry which is preliminary data.</text>
</comment>
<evidence type="ECO:0000313" key="2">
    <source>
        <dbReference type="Proteomes" id="UP000626244"/>
    </source>
</evidence>
<protein>
    <submittedName>
        <fullName evidence="1">Uncharacterized protein</fullName>
    </submittedName>
</protein>